<evidence type="ECO:0000259" key="15">
    <source>
        <dbReference type="Pfam" id="PF04811"/>
    </source>
</evidence>
<feature type="region of interest" description="Disordered" evidence="12">
    <location>
        <begin position="94"/>
        <end position="118"/>
    </location>
</feature>
<keyword evidence="5" id="KW-0813">Transport</keyword>
<keyword evidence="8" id="KW-0931">ER-Golgi transport</keyword>
<keyword evidence="7" id="KW-0256">Endoplasmic reticulum</keyword>
<dbReference type="InterPro" id="IPR006900">
    <property type="entry name" value="Sec23/24_helical_dom"/>
</dbReference>
<dbReference type="GO" id="GO:0030127">
    <property type="term" value="C:COPII vesicle coat"/>
    <property type="evidence" value="ECO:0007669"/>
    <property type="project" value="InterPro"/>
</dbReference>
<dbReference type="GO" id="GO:0070971">
    <property type="term" value="C:endoplasmic reticulum exit site"/>
    <property type="evidence" value="ECO:0007669"/>
    <property type="project" value="TreeGrafter"/>
</dbReference>
<dbReference type="GO" id="GO:0008270">
    <property type="term" value="F:zinc ion binding"/>
    <property type="evidence" value="ECO:0007669"/>
    <property type="project" value="InterPro"/>
</dbReference>
<feature type="compositionally biased region" description="Low complexity" evidence="12">
    <location>
        <begin position="16"/>
        <end position="30"/>
    </location>
</feature>
<dbReference type="EMBL" id="MPUK01000007">
    <property type="protein sequence ID" value="ONH66447.1"/>
    <property type="molecule type" value="Genomic_DNA"/>
</dbReference>
<dbReference type="Pfam" id="PF08033">
    <property type="entry name" value="Sec23_BS"/>
    <property type="match status" value="1"/>
</dbReference>
<evidence type="ECO:0000313" key="19">
    <source>
        <dbReference type="EMBL" id="ONH66447.1"/>
    </source>
</evidence>
<dbReference type="Proteomes" id="UP000189513">
    <property type="component" value="Unassembled WGS sequence"/>
</dbReference>
<dbReference type="InterPro" id="IPR036175">
    <property type="entry name" value="Sec23/24_helical_dom_sf"/>
</dbReference>
<dbReference type="SUPFAM" id="SSF53300">
    <property type="entry name" value="vWA-like"/>
    <property type="match status" value="1"/>
</dbReference>
<keyword evidence="9" id="KW-0653">Protein transport</keyword>
<reference evidence="19" key="3">
    <citation type="submission" date="2017-01" db="EMBL/GenBank/DDBJ databases">
        <authorList>
            <person name="Mah S.A."/>
            <person name="Swanson W.J."/>
            <person name="Moy G.W."/>
            <person name="Vacquier V.D."/>
        </authorList>
    </citation>
    <scope>NUCLEOTIDE SEQUENCE [LARGE SCALE GENOMIC DNA]</scope>
    <source>
        <strain evidence="19">65</strain>
    </source>
</reference>
<evidence type="ECO:0000259" key="13">
    <source>
        <dbReference type="Pfam" id="PF00626"/>
    </source>
</evidence>
<dbReference type="Gene3D" id="2.60.40.1670">
    <property type="entry name" value="beta-sandwich domain of Sec23/24"/>
    <property type="match status" value="1"/>
</dbReference>
<evidence type="ECO:0000256" key="10">
    <source>
        <dbReference type="ARBA" id="ARBA00023034"/>
    </source>
</evidence>
<dbReference type="PANTHER" id="PTHR13803:SF39">
    <property type="entry name" value="SECRETORY 24AB, ISOFORM A"/>
    <property type="match status" value="1"/>
</dbReference>
<dbReference type="SUPFAM" id="SSF82919">
    <property type="entry name" value="Zn-finger domain of Sec23/24"/>
    <property type="match status" value="1"/>
</dbReference>
<dbReference type="EMBL" id="LK052892">
    <property type="protein sequence ID" value="CDR41474.1"/>
    <property type="molecule type" value="Genomic_DNA"/>
</dbReference>
<dbReference type="InterPro" id="IPR006896">
    <property type="entry name" value="Sec23/24_trunk_dom"/>
</dbReference>
<dbReference type="Pfam" id="PF04815">
    <property type="entry name" value="Sec23_helical"/>
    <property type="match status" value="1"/>
</dbReference>
<feature type="domain" description="Sec23/Sec24 helical" evidence="16">
    <location>
        <begin position="654"/>
        <end position="756"/>
    </location>
</feature>
<feature type="compositionally biased region" description="Low complexity" evidence="12">
    <location>
        <begin position="42"/>
        <end position="57"/>
    </location>
</feature>
<dbReference type="Gene3D" id="3.40.20.10">
    <property type="entry name" value="Severin"/>
    <property type="match status" value="1"/>
</dbReference>
<dbReference type="SUPFAM" id="SSF82754">
    <property type="entry name" value="C-terminal, gelsolin-like domain of Sec23/24"/>
    <property type="match status" value="1"/>
</dbReference>
<dbReference type="OrthoDB" id="49016at2759"/>
<dbReference type="InterPro" id="IPR012990">
    <property type="entry name" value="Beta-sandwich_Sec23_24"/>
</dbReference>
<dbReference type="InterPro" id="IPR036174">
    <property type="entry name" value="Znf_Sec23_Sec24_sf"/>
</dbReference>
<dbReference type="VEuPathDB" id="FungiDB:BON22_3705"/>
<dbReference type="SUPFAM" id="SSF81811">
    <property type="entry name" value="Helical domain of Sec23/24"/>
    <property type="match status" value="1"/>
</dbReference>
<sequence length="927" mass="101687">MSHKRRQYPQAQYNVAAQPPAASQASLQPAYGGAVPGYPQDNGANGVPQPGAAGQQGFFTPGASNGYQQPESVDAAAHGIANMNLGGVPQASPYGAQAPIQPGYGGVPQQHTPSYGAPVGGAYGAQPQAPYGAASPFESRQQTLPLNQLYQTDLMRDIPPPITDLSLPPPPLIIPPSATTIPSCTTATVSPDYFRSTLNAVPTSNNLLKKSKLPFALVVRPYTSLKDDVRPLPVVEDTVISRCRRCRTYINCFVEFTEQGRRWKCNLCSLQNDVPAAFDNSPEKGPVNRYDRRELNYSVVEFVAPQEYMVRPPQPLVLSFVIDVSVNAVKTGMLATVATTILESLDRIPNPDGRTKIAIIGVDSALHYIKIPDDSEEGEAEILVVPDLDEPFSPSPESLLINLANSRKNIEKLLSNLNNLFLQNLNPKLALGPALKAAHYLVQSVGSKIIAFASILPNHGVGKLVVRDENAVSDKPKEASALMTPNDSFYKSFAVDCNKSQVTVDFFLTGNGYMDVATLANLPRYTAGQTHFYPGWSANNFEDVTRFGKELSNVMSQDIALEAVLRTRGSSGLRMNTFYGNFFNRSSDLCSFPTFPRDQSYVIEVAIEENITKPLVYLQTAVLHTTISGQRRIRVITAAIPTTNSMSEVFASADQLAITNYYTHKALEKVYSNTFEDARELLSKYLFELLNVFKKEVVAGNMGGASPLMLSTNLRMLPLLLHSLTKHMAFRPGKVPADHRANALNLLGSLPLPQLIKYIYPTVYSLHDMSDEVGFPDEETGEIVMPTPINASAERFERYGLYLIDNTTELFLWIGGDAVPDLVNDVYGIPDIFQVPVGKMELPELETNFNVRVRNIISKAREGDDRSMYQNLYIVRGGSANEPLNAPNSREVGSLRMWAASSLVEDRLGKQPSYREFLSTAQSKMTN</sequence>
<dbReference type="GO" id="GO:0006886">
    <property type="term" value="P:intracellular protein transport"/>
    <property type="evidence" value="ECO:0007669"/>
    <property type="project" value="InterPro"/>
</dbReference>
<dbReference type="Pfam" id="PF00626">
    <property type="entry name" value="Gelsolin"/>
    <property type="match status" value="1"/>
</dbReference>
<protein>
    <submittedName>
        <fullName evidence="18">CYFA0S07e02586g1_1</fullName>
    </submittedName>
    <submittedName>
        <fullName evidence="19">Protein transport protein SEC24</fullName>
    </submittedName>
</protein>
<dbReference type="STRING" id="36022.A0A061AV38"/>
<evidence type="ECO:0000256" key="12">
    <source>
        <dbReference type="SAM" id="MobiDB-lite"/>
    </source>
</evidence>
<dbReference type="Pfam" id="PF04810">
    <property type="entry name" value="zf-Sec23_Sec24"/>
    <property type="match status" value="1"/>
</dbReference>
<name>A0A061AV38_CYBFA</name>
<evidence type="ECO:0000256" key="5">
    <source>
        <dbReference type="ARBA" id="ARBA00022448"/>
    </source>
</evidence>
<organism evidence="18">
    <name type="scientific">Cyberlindnera fabianii</name>
    <name type="common">Yeast</name>
    <name type="synonym">Hansenula fabianii</name>
    <dbReference type="NCBI Taxonomy" id="36022"/>
    <lineage>
        <taxon>Eukaryota</taxon>
        <taxon>Fungi</taxon>
        <taxon>Dikarya</taxon>
        <taxon>Ascomycota</taxon>
        <taxon>Saccharomycotina</taxon>
        <taxon>Saccharomycetes</taxon>
        <taxon>Phaffomycetales</taxon>
        <taxon>Phaffomycetaceae</taxon>
        <taxon>Cyberlindnera</taxon>
    </lineage>
</organism>
<dbReference type="GO" id="GO:0005789">
    <property type="term" value="C:endoplasmic reticulum membrane"/>
    <property type="evidence" value="ECO:0007669"/>
    <property type="project" value="UniProtKB-SubCell"/>
</dbReference>
<dbReference type="Gene3D" id="3.40.50.410">
    <property type="entry name" value="von Willebrand factor, type A domain"/>
    <property type="match status" value="1"/>
</dbReference>
<gene>
    <name evidence="19" type="ORF">BON22_3705</name>
    <name evidence="18" type="ORF">CYFA0S_07e02586g</name>
</gene>
<evidence type="ECO:0000256" key="8">
    <source>
        <dbReference type="ARBA" id="ARBA00022892"/>
    </source>
</evidence>
<dbReference type="PANTHER" id="PTHR13803">
    <property type="entry name" value="SEC24-RELATED PROTEIN"/>
    <property type="match status" value="1"/>
</dbReference>
<dbReference type="FunFam" id="3.40.20.10:FF:000049">
    <property type="entry name" value="Vesicle coat component"/>
    <property type="match status" value="1"/>
</dbReference>
<comment type="similarity">
    <text evidence="4">Belongs to the SEC23/SEC24 family. SEC24 subfamily.</text>
</comment>
<evidence type="ECO:0000313" key="20">
    <source>
        <dbReference type="Proteomes" id="UP000189513"/>
    </source>
</evidence>
<keyword evidence="20" id="KW-1185">Reference proteome</keyword>
<evidence type="ECO:0000259" key="17">
    <source>
        <dbReference type="Pfam" id="PF08033"/>
    </source>
</evidence>
<keyword evidence="10" id="KW-0333">Golgi apparatus</keyword>
<dbReference type="InterPro" id="IPR036465">
    <property type="entry name" value="vWFA_dom_sf"/>
</dbReference>
<dbReference type="InterPro" id="IPR006895">
    <property type="entry name" value="Znf_Sec23_Sec24"/>
</dbReference>
<dbReference type="InterPro" id="IPR029006">
    <property type="entry name" value="ADF-H/Gelsolin-like_dom_sf"/>
</dbReference>
<evidence type="ECO:0000256" key="3">
    <source>
        <dbReference type="ARBA" id="ARBA00004586"/>
    </source>
</evidence>
<dbReference type="OMA" id="AVECSKQ"/>
<evidence type="ECO:0000256" key="11">
    <source>
        <dbReference type="ARBA" id="ARBA00023136"/>
    </source>
</evidence>
<dbReference type="InterPro" id="IPR050550">
    <property type="entry name" value="SEC23_SEC24_subfamily"/>
</dbReference>
<evidence type="ECO:0000256" key="6">
    <source>
        <dbReference type="ARBA" id="ARBA00022490"/>
    </source>
</evidence>
<feature type="domain" description="Zinc finger Sec23/Sec24-type" evidence="14">
    <location>
        <begin position="240"/>
        <end position="277"/>
    </location>
</feature>
<proteinExistence type="inferred from homology"/>
<reference evidence="20" key="2">
    <citation type="journal article" date="2017" name="Genome Announc.">
        <title>Genome sequences of Cyberlindnera fabianii 65, Pichia kudriavzevii 129, and Saccharomyces cerevisiae 131 isolated from fermented masau fruits in Zimbabwe.</title>
        <authorList>
            <person name="van Rijswijck I.M.H."/>
            <person name="Derks M.F.L."/>
            <person name="Abee T."/>
            <person name="de Ridder D."/>
            <person name="Smid E.J."/>
        </authorList>
    </citation>
    <scope>NUCLEOTIDE SEQUENCE [LARGE SCALE GENOMIC DNA]</scope>
    <source>
        <strain evidence="20">65</strain>
    </source>
</reference>
<accession>A0A061AV38</accession>
<evidence type="ECO:0000256" key="2">
    <source>
        <dbReference type="ARBA" id="ARBA00004496"/>
    </source>
</evidence>
<dbReference type="AlphaFoldDB" id="A0A061AV38"/>
<feature type="region of interest" description="Disordered" evidence="12">
    <location>
        <begin position="1"/>
        <end position="70"/>
    </location>
</feature>
<dbReference type="Gene3D" id="1.20.120.730">
    <property type="entry name" value="Sec23/Sec24 helical domain"/>
    <property type="match status" value="1"/>
</dbReference>
<dbReference type="SUPFAM" id="SSF81995">
    <property type="entry name" value="beta-sandwich domain of Sec23/24"/>
    <property type="match status" value="1"/>
</dbReference>
<keyword evidence="6" id="KW-0963">Cytoplasm</keyword>
<dbReference type="GO" id="GO:0090110">
    <property type="term" value="P:COPII-coated vesicle cargo loading"/>
    <property type="evidence" value="ECO:0007669"/>
    <property type="project" value="TreeGrafter"/>
</dbReference>
<dbReference type="Pfam" id="PF04811">
    <property type="entry name" value="Sec23_trunk"/>
    <property type="match status" value="1"/>
</dbReference>
<dbReference type="Gene3D" id="2.30.30.380">
    <property type="entry name" value="Zn-finger domain of Sec23/24"/>
    <property type="match status" value="1"/>
</dbReference>
<feature type="domain" description="Sec23/Sec24 trunk" evidence="15">
    <location>
        <begin position="313"/>
        <end position="554"/>
    </location>
</feature>
<dbReference type="InterPro" id="IPR007123">
    <property type="entry name" value="Gelsolin-like_dom"/>
</dbReference>
<evidence type="ECO:0000256" key="7">
    <source>
        <dbReference type="ARBA" id="ARBA00022824"/>
    </source>
</evidence>
<dbReference type="GO" id="GO:0000139">
    <property type="term" value="C:Golgi membrane"/>
    <property type="evidence" value="ECO:0007669"/>
    <property type="project" value="UniProtKB-SubCell"/>
</dbReference>
<evidence type="ECO:0000256" key="4">
    <source>
        <dbReference type="ARBA" id="ARBA00008334"/>
    </source>
</evidence>
<evidence type="ECO:0000259" key="16">
    <source>
        <dbReference type="Pfam" id="PF04815"/>
    </source>
</evidence>
<dbReference type="GO" id="GO:0000149">
    <property type="term" value="F:SNARE binding"/>
    <property type="evidence" value="ECO:0007669"/>
    <property type="project" value="TreeGrafter"/>
</dbReference>
<dbReference type="InterPro" id="IPR036180">
    <property type="entry name" value="Gelsolin-like_dom_sf"/>
</dbReference>
<evidence type="ECO:0000256" key="9">
    <source>
        <dbReference type="ARBA" id="ARBA00022927"/>
    </source>
</evidence>
<evidence type="ECO:0000259" key="14">
    <source>
        <dbReference type="Pfam" id="PF04810"/>
    </source>
</evidence>
<evidence type="ECO:0000313" key="18">
    <source>
        <dbReference type="EMBL" id="CDR41474.1"/>
    </source>
</evidence>
<evidence type="ECO:0000256" key="1">
    <source>
        <dbReference type="ARBA" id="ARBA00004394"/>
    </source>
</evidence>
<feature type="domain" description="Sec23/Sec24 beta-sandwich" evidence="17">
    <location>
        <begin position="561"/>
        <end position="643"/>
    </location>
</feature>
<reference evidence="18" key="1">
    <citation type="journal article" date="2014" name="Genome Announc.">
        <title>Genome sequence of the yeast Cyberlindnera fabianii (Hansenula fabianii).</title>
        <authorList>
            <person name="Freel K.C."/>
            <person name="Sarilar V."/>
            <person name="Neuveglise C."/>
            <person name="Devillers H."/>
            <person name="Friedrich A."/>
            <person name="Schacherer J."/>
        </authorList>
    </citation>
    <scope>NUCLEOTIDE SEQUENCE</scope>
    <source>
        <strain evidence="18">YJS4271</strain>
    </source>
</reference>
<comment type="subcellular location">
    <subcellularLocation>
        <location evidence="2">Cytoplasm</location>
    </subcellularLocation>
    <subcellularLocation>
        <location evidence="3">Endoplasmic reticulum membrane</location>
    </subcellularLocation>
    <subcellularLocation>
        <location evidence="1">Golgi apparatus membrane</location>
    </subcellularLocation>
</comment>
<keyword evidence="11" id="KW-0472">Membrane</keyword>
<feature type="domain" description="Gelsolin-like" evidence="13">
    <location>
        <begin position="783"/>
        <end position="856"/>
    </location>
</feature>